<dbReference type="Proteomes" id="UP000054549">
    <property type="component" value="Unassembled WGS sequence"/>
</dbReference>
<dbReference type="HOGENOM" id="CLU_3013685_0_0_1"/>
<protein>
    <submittedName>
        <fullName evidence="1">Uncharacterized protein</fullName>
    </submittedName>
</protein>
<dbReference type="AlphaFoldDB" id="A0A0C2XB48"/>
<accession>A0A0C2XB48</accession>
<organism evidence="1 2">
    <name type="scientific">Amanita muscaria (strain Koide BX008)</name>
    <dbReference type="NCBI Taxonomy" id="946122"/>
    <lineage>
        <taxon>Eukaryota</taxon>
        <taxon>Fungi</taxon>
        <taxon>Dikarya</taxon>
        <taxon>Basidiomycota</taxon>
        <taxon>Agaricomycotina</taxon>
        <taxon>Agaricomycetes</taxon>
        <taxon>Agaricomycetidae</taxon>
        <taxon>Agaricales</taxon>
        <taxon>Pluteineae</taxon>
        <taxon>Amanitaceae</taxon>
        <taxon>Amanita</taxon>
    </lineage>
</organism>
<reference evidence="1 2" key="1">
    <citation type="submission" date="2014-04" db="EMBL/GenBank/DDBJ databases">
        <title>Evolutionary Origins and Diversification of the Mycorrhizal Mutualists.</title>
        <authorList>
            <consortium name="DOE Joint Genome Institute"/>
            <consortium name="Mycorrhizal Genomics Consortium"/>
            <person name="Kohler A."/>
            <person name="Kuo A."/>
            <person name="Nagy L.G."/>
            <person name="Floudas D."/>
            <person name="Copeland A."/>
            <person name="Barry K.W."/>
            <person name="Cichocki N."/>
            <person name="Veneault-Fourrey C."/>
            <person name="LaButti K."/>
            <person name="Lindquist E.A."/>
            <person name="Lipzen A."/>
            <person name="Lundell T."/>
            <person name="Morin E."/>
            <person name="Murat C."/>
            <person name="Riley R."/>
            <person name="Ohm R."/>
            <person name="Sun H."/>
            <person name="Tunlid A."/>
            <person name="Henrissat B."/>
            <person name="Grigoriev I.V."/>
            <person name="Hibbett D.S."/>
            <person name="Martin F."/>
        </authorList>
    </citation>
    <scope>NUCLEOTIDE SEQUENCE [LARGE SCALE GENOMIC DNA]</scope>
    <source>
        <strain evidence="1 2">Koide BX008</strain>
    </source>
</reference>
<evidence type="ECO:0000313" key="1">
    <source>
        <dbReference type="EMBL" id="KIL66048.1"/>
    </source>
</evidence>
<sequence length="56" mass="6355">MNEQYRAVDALQYATALTVPLPKLAPVLPRYSRTPALRFRRSSGTVIFGKEQPFTM</sequence>
<dbReference type="EMBL" id="KN818238">
    <property type="protein sequence ID" value="KIL66048.1"/>
    <property type="molecule type" value="Genomic_DNA"/>
</dbReference>
<evidence type="ECO:0000313" key="2">
    <source>
        <dbReference type="Proteomes" id="UP000054549"/>
    </source>
</evidence>
<dbReference type="InParanoid" id="A0A0C2XB48"/>
<keyword evidence="2" id="KW-1185">Reference proteome</keyword>
<proteinExistence type="predicted"/>
<gene>
    <name evidence="1" type="ORF">M378DRAFT_161275</name>
</gene>
<name>A0A0C2XB48_AMAMK</name>